<proteinExistence type="predicted"/>
<gene>
    <name evidence="1" type="ORF">METZ01_LOCUS224344</name>
</gene>
<evidence type="ECO:0000313" key="1">
    <source>
        <dbReference type="EMBL" id="SVB71490.1"/>
    </source>
</evidence>
<organism evidence="1">
    <name type="scientific">marine metagenome</name>
    <dbReference type="NCBI Taxonomy" id="408172"/>
    <lineage>
        <taxon>unclassified sequences</taxon>
        <taxon>metagenomes</taxon>
        <taxon>ecological metagenomes</taxon>
    </lineage>
</organism>
<accession>A0A382G8B1</accession>
<reference evidence="1" key="1">
    <citation type="submission" date="2018-05" db="EMBL/GenBank/DDBJ databases">
        <authorList>
            <person name="Lanie J.A."/>
            <person name="Ng W.-L."/>
            <person name="Kazmierczak K.M."/>
            <person name="Andrzejewski T.M."/>
            <person name="Davidsen T.M."/>
            <person name="Wayne K.J."/>
            <person name="Tettelin H."/>
            <person name="Glass J.I."/>
            <person name="Rusch D."/>
            <person name="Podicherti R."/>
            <person name="Tsui H.-C.T."/>
            <person name="Winkler M.E."/>
        </authorList>
    </citation>
    <scope>NUCLEOTIDE SEQUENCE</scope>
</reference>
<name>A0A382G8B1_9ZZZZ</name>
<sequence>VNPKEYEIMNELEEKHWWYHGLRGYLTAVFNQFKNEIPK</sequence>
<protein>
    <submittedName>
        <fullName evidence="1">Uncharacterized protein</fullName>
    </submittedName>
</protein>
<feature type="non-terminal residue" evidence="1">
    <location>
        <position position="39"/>
    </location>
</feature>
<dbReference type="AlphaFoldDB" id="A0A382G8B1"/>
<feature type="non-terminal residue" evidence="1">
    <location>
        <position position="1"/>
    </location>
</feature>
<dbReference type="EMBL" id="UINC01054139">
    <property type="protein sequence ID" value="SVB71490.1"/>
    <property type="molecule type" value="Genomic_DNA"/>
</dbReference>